<dbReference type="SUPFAM" id="SSF53697">
    <property type="entry name" value="SIS domain"/>
    <property type="match status" value="1"/>
</dbReference>
<dbReference type="InterPro" id="IPR000281">
    <property type="entry name" value="HTH_RpiR"/>
</dbReference>
<keyword evidence="1" id="KW-0805">Transcription regulation</keyword>
<sequence length="282" mass="31488">MEHFTQNVNQNFNQFTSSQKKVANYILDHLETVAFSTLEELALKIDTSTTTVIRFTKVLGYKGYSEMQKDIQNGIKNKDTLPHRVSEIGDIPSNQLLRSVFNNEINNIQKTLAAQSEDDLDEVIKLIIDAKNVYIIGMRSSFSLAFYTASRLGQIKGHTHLVQSSGMTFPEEISGAKSGDICIVFLFPRYSKTTSTLVSSLKESGVKIILFTSLNYSILKGYGDIIIPCAVSEVTYKNSFAAPICIIDYIVAAVLQNNRDEAIQLLDKTERLLSQGYYLGLV</sequence>
<dbReference type="Proteomes" id="UP000018296">
    <property type="component" value="Unassembled WGS sequence"/>
</dbReference>
<dbReference type="EMBL" id="AWTC01000012">
    <property type="protein sequence ID" value="EST11343.1"/>
    <property type="molecule type" value="Genomic_DNA"/>
</dbReference>
<dbReference type="AlphaFoldDB" id="V6IVR6"/>
<dbReference type="Gene3D" id="3.40.50.10490">
    <property type="entry name" value="Glucose-6-phosphate isomerase like protein, domain 1"/>
    <property type="match status" value="1"/>
</dbReference>
<feature type="domain" description="SIS" evidence="5">
    <location>
        <begin position="123"/>
        <end position="261"/>
    </location>
</feature>
<dbReference type="CDD" id="cd05013">
    <property type="entry name" value="SIS_RpiR"/>
    <property type="match status" value="1"/>
</dbReference>
<dbReference type="GO" id="GO:0003700">
    <property type="term" value="F:DNA-binding transcription factor activity"/>
    <property type="evidence" value="ECO:0007669"/>
    <property type="project" value="InterPro"/>
</dbReference>
<dbReference type="PROSITE" id="PS51071">
    <property type="entry name" value="HTH_RPIR"/>
    <property type="match status" value="1"/>
</dbReference>
<dbReference type="OrthoDB" id="2930at2"/>
<proteinExistence type="predicted"/>
<dbReference type="GO" id="GO:1901135">
    <property type="term" value="P:carbohydrate derivative metabolic process"/>
    <property type="evidence" value="ECO:0007669"/>
    <property type="project" value="InterPro"/>
</dbReference>
<dbReference type="PANTHER" id="PTHR30514:SF18">
    <property type="entry name" value="RPIR-FAMILY TRANSCRIPTIONAL REGULATOR"/>
    <property type="match status" value="1"/>
</dbReference>
<name>V6IVR6_9BACL</name>
<dbReference type="InterPro" id="IPR046348">
    <property type="entry name" value="SIS_dom_sf"/>
</dbReference>
<evidence type="ECO:0000256" key="3">
    <source>
        <dbReference type="ARBA" id="ARBA00023163"/>
    </source>
</evidence>
<evidence type="ECO:0000259" key="5">
    <source>
        <dbReference type="PROSITE" id="PS51464"/>
    </source>
</evidence>
<keyword evidence="7" id="KW-1185">Reference proteome</keyword>
<evidence type="ECO:0000259" key="4">
    <source>
        <dbReference type="PROSITE" id="PS51071"/>
    </source>
</evidence>
<dbReference type="InterPro" id="IPR001347">
    <property type="entry name" value="SIS_dom"/>
</dbReference>
<dbReference type="PATRIC" id="fig|1395513.3.peg.2482"/>
<protein>
    <submittedName>
        <fullName evidence="6">Transcriptional regulator</fullName>
    </submittedName>
</protein>
<organism evidence="6 7">
    <name type="scientific">Sporolactobacillus laevolacticus DSM 442</name>
    <dbReference type="NCBI Taxonomy" id="1395513"/>
    <lineage>
        <taxon>Bacteria</taxon>
        <taxon>Bacillati</taxon>
        <taxon>Bacillota</taxon>
        <taxon>Bacilli</taxon>
        <taxon>Bacillales</taxon>
        <taxon>Sporolactobacillaceae</taxon>
        <taxon>Sporolactobacillus</taxon>
    </lineage>
</organism>
<dbReference type="InterPro" id="IPR036388">
    <property type="entry name" value="WH-like_DNA-bd_sf"/>
</dbReference>
<dbReference type="Gene3D" id="1.10.10.10">
    <property type="entry name" value="Winged helix-like DNA-binding domain superfamily/Winged helix DNA-binding domain"/>
    <property type="match status" value="1"/>
</dbReference>
<keyword evidence="3" id="KW-0804">Transcription</keyword>
<reference evidence="6 7" key="1">
    <citation type="journal article" date="2013" name="Genome Announc.">
        <title>Genome Sequence of Sporolactobacillus laevolacticus DSM442, an Efficient Polymer-Grade D-Lactate Producer from Agricultural Waste Cottonseed as a Nitrogen Source.</title>
        <authorList>
            <person name="Wang H."/>
            <person name="Wang L."/>
            <person name="Ju J."/>
            <person name="Yu B."/>
            <person name="Ma Y."/>
        </authorList>
    </citation>
    <scope>NUCLEOTIDE SEQUENCE [LARGE SCALE GENOMIC DNA]</scope>
    <source>
        <strain evidence="6 7">DSM 442</strain>
    </source>
</reference>
<evidence type="ECO:0000256" key="2">
    <source>
        <dbReference type="ARBA" id="ARBA00023125"/>
    </source>
</evidence>
<feature type="domain" description="HTH rpiR-type" evidence="4">
    <location>
        <begin position="2"/>
        <end position="78"/>
    </location>
</feature>
<dbReference type="RefSeq" id="WP_023510689.1">
    <property type="nucleotide sequence ID" value="NZ_AWTC01000012.1"/>
</dbReference>
<dbReference type="InterPro" id="IPR047640">
    <property type="entry name" value="RpiR-like"/>
</dbReference>
<dbReference type="InterPro" id="IPR035472">
    <property type="entry name" value="RpiR-like_SIS"/>
</dbReference>
<comment type="caution">
    <text evidence="6">The sequence shown here is derived from an EMBL/GenBank/DDBJ whole genome shotgun (WGS) entry which is preliminary data.</text>
</comment>
<dbReference type="PROSITE" id="PS51464">
    <property type="entry name" value="SIS"/>
    <property type="match status" value="1"/>
</dbReference>
<dbReference type="PANTHER" id="PTHR30514">
    <property type="entry name" value="GLUCOKINASE"/>
    <property type="match status" value="1"/>
</dbReference>
<dbReference type="STRING" id="1395513.P343_12235"/>
<evidence type="ECO:0000313" key="7">
    <source>
        <dbReference type="Proteomes" id="UP000018296"/>
    </source>
</evidence>
<gene>
    <name evidence="6" type="ORF">P343_12235</name>
</gene>
<evidence type="ECO:0000256" key="1">
    <source>
        <dbReference type="ARBA" id="ARBA00023015"/>
    </source>
</evidence>
<dbReference type="Pfam" id="PF01418">
    <property type="entry name" value="HTH_6"/>
    <property type="match status" value="1"/>
</dbReference>
<dbReference type="Pfam" id="PF01380">
    <property type="entry name" value="SIS"/>
    <property type="match status" value="1"/>
</dbReference>
<keyword evidence="2" id="KW-0238">DNA-binding</keyword>
<dbReference type="GO" id="GO:0097367">
    <property type="term" value="F:carbohydrate derivative binding"/>
    <property type="evidence" value="ECO:0007669"/>
    <property type="project" value="InterPro"/>
</dbReference>
<accession>V6IVR6</accession>
<dbReference type="InterPro" id="IPR009057">
    <property type="entry name" value="Homeodomain-like_sf"/>
</dbReference>
<dbReference type="SUPFAM" id="SSF46689">
    <property type="entry name" value="Homeodomain-like"/>
    <property type="match status" value="1"/>
</dbReference>
<dbReference type="GO" id="GO:0003677">
    <property type="term" value="F:DNA binding"/>
    <property type="evidence" value="ECO:0007669"/>
    <property type="project" value="UniProtKB-KW"/>
</dbReference>
<evidence type="ECO:0000313" key="6">
    <source>
        <dbReference type="EMBL" id="EST11343.1"/>
    </source>
</evidence>
<dbReference type="eggNOG" id="COG1737">
    <property type="taxonomic scope" value="Bacteria"/>
</dbReference>